<dbReference type="RefSeq" id="WP_014043763.1">
    <property type="nucleotide sequence ID" value="NC_015952.1"/>
</dbReference>
<dbReference type="KEGG" id="svl:Strvi_0051"/>
<evidence type="ECO:0000256" key="1">
    <source>
        <dbReference type="SAM" id="Phobius"/>
    </source>
</evidence>
<keyword evidence="3" id="KW-1185">Reference proteome</keyword>
<feature type="transmembrane region" description="Helical" evidence="1">
    <location>
        <begin position="42"/>
        <end position="61"/>
    </location>
</feature>
<organism evidence="2 3">
    <name type="scientific">Streptomyces violaceusniger (strain Tu 4113)</name>
    <dbReference type="NCBI Taxonomy" id="653045"/>
    <lineage>
        <taxon>Bacteria</taxon>
        <taxon>Bacillati</taxon>
        <taxon>Actinomycetota</taxon>
        <taxon>Actinomycetes</taxon>
        <taxon>Kitasatosporales</taxon>
        <taxon>Streptomycetaceae</taxon>
        <taxon>Streptomyces</taxon>
        <taxon>Streptomyces violaceusniger group</taxon>
    </lineage>
</organism>
<feature type="transmembrane region" description="Helical" evidence="1">
    <location>
        <begin position="73"/>
        <end position="93"/>
    </location>
</feature>
<evidence type="ECO:0000313" key="2">
    <source>
        <dbReference type="EMBL" id="AEM88828.1"/>
    </source>
</evidence>
<dbReference type="Proteomes" id="UP000008703">
    <property type="component" value="Plasmid pSTRVI02"/>
</dbReference>
<keyword evidence="1" id="KW-0472">Membrane</keyword>
<proteinExistence type="predicted"/>
<sequence>MRTSIAAAAMFVHDKGIQSPETSLFLHEHAVTLLAAGGSGGFISAVGRLGAFGLTLVLLVLTKGLVSSGKANGKPWILVLLGLMIAGSFAYAGGFLEDLNGMALEFTNMINDLGLGEATPSAIGVCVALVLWLFPLKPMHRIFWGFMGYVTWSAADGSLFKNIGDLVDHLVQRFAG</sequence>
<reference evidence="2" key="1">
    <citation type="submission" date="2011-08" db="EMBL/GenBank/DDBJ databases">
        <title>Complete sequence of plasmid 2 of Streptomyces violaceusniger Tu 4113.</title>
        <authorList>
            <consortium name="US DOE Joint Genome Institute"/>
            <person name="Lucas S."/>
            <person name="Han J."/>
            <person name="Lapidus A."/>
            <person name="Cheng J.-F."/>
            <person name="Goodwin L."/>
            <person name="Pitluck S."/>
            <person name="Peters L."/>
            <person name="Ivanova N."/>
            <person name="Daligault H."/>
            <person name="Detter J.C."/>
            <person name="Han C."/>
            <person name="Tapia R."/>
            <person name="Land M."/>
            <person name="Hauser L."/>
            <person name="Kyrpides N."/>
            <person name="Ivanova N."/>
            <person name="Pagani I."/>
            <person name="Hagen A."/>
            <person name="Katz L."/>
            <person name="Fiedler H.-P."/>
            <person name="Keasling J."/>
            <person name="Fortman J."/>
            <person name="Woyke T."/>
        </authorList>
    </citation>
    <scope>NUCLEOTIDE SEQUENCE [LARGE SCALE GENOMIC DNA]</scope>
    <source>
        <strain evidence="2">Tu 4113</strain>
        <plasmid evidence="2">pSTRVI02</plasmid>
    </source>
</reference>
<name>G2PHM7_STRV4</name>
<feature type="transmembrane region" description="Helical" evidence="1">
    <location>
        <begin position="113"/>
        <end position="134"/>
    </location>
</feature>
<keyword evidence="2" id="KW-0614">Plasmid</keyword>
<geneLocation type="plasmid" evidence="2 3">
    <name>pSTRVI02</name>
</geneLocation>
<evidence type="ECO:0000313" key="3">
    <source>
        <dbReference type="Proteomes" id="UP000008703"/>
    </source>
</evidence>
<keyword evidence="1" id="KW-0812">Transmembrane</keyword>
<accession>G2PHM7</accession>
<dbReference type="AlphaFoldDB" id="G2PHM7"/>
<protein>
    <submittedName>
        <fullName evidence="2">Uncharacterized protein</fullName>
    </submittedName>
</protein>
<gene>
    <name evidence="2" type="ORF">Strvi_0051</name>
</gene>
<keyword evidence="1" id="KW-1133">Transmembrane helix</keyword>
<dbReference type="HOGENOM" id="CLU_1524345_0_0_11"/>
<dbReference type="EMBL" id="CP002996">
    <property type="protein sequence ID" value="AEM88828.1"/>
    <property type="molecule type" value="Genomic_DNA"/>
</dbReference>